<gene>
    <name evidence="1" type="ORF">RF11_15236</name>
</gene>
<comment type="caution">
    <text evidence="1">The sequence shown here is derived from an EMBL/GenBank/DDBJ whole genome shotgun (WGS) entry which is preliminary data.</text>
</comment>
<proteinExistence type="predicted"/>
<sequence length="104" mass="11760">MHPVQSCWDIWFDIAAILIAMCLNRKYSYLTLLAPSISHKSSSIGLSLGEKGTKKLFCDLLIILLVRSNLNRGNPFSTQIYLTLNENENGIRTKEKFSDMHALS</sequence>
<dbReference type="Proteomes" id="UP000031668">
    <property type="component" value="Unassembled WGS sequence"/>
</dbReference>
<dbReference type="EMBL" id="JWZT01003445">
    <property type="protein sequence ID" value="KII66770.1"/>
    <property type="molecule type" value="Genomic_DNA"/>
</dbReference>
<organism evidence="1 2">
    <name type="scientific">Thelohanellus kitauei</name>
    <name type="common">Myxosporean</name>
    <dbReference type="NCBI Taxonomy" id="669202"/>
    <lineage>
        <taxon>Eukaryota</taxon>
        <taxon>Metazoa</taxon>
        <taxon>Cnidaria</taxon>
        <taxon>Myxozoa</taxon>
        <taxon>Myxosporea</taxon>
        <taxon>Bivalvulida</taxon>
        <taxon>Platysporina</taxon>
        <taxon>Myxobolidae</taxon>
        <taxon>Thelohanellus</taxon>
    </lineage>
</organism>
<reference evidence="1 2" key="1">
    <citation type="journal article" date="2014" name="Genome Biol. Evol.">
        <title>The genome of the myxosporean Thelohanellus kitauei shows adaptations to nutrient acquisition within its fish host.</title>
        <authorList>
            <person name="Yang Y."/>
            <person name="Xiong J."/>
            <person name="Zhou Z."/>
            <person name="Huo F."/>
            <person name="Miao W."/>
            <person name="Ran C."/>
            <person name="Liu Y."/>
            <person name="Zhang J."/>
            <person name="Feng J."/>
            <person name="Wang M."/>
            <person name="Wang M."/>
            <person name="Wang L."/>
            <person name="Yao B."/>
        </authorList>
    </citation>
    <scope>NUCLEOTIDE SEQUENCE [LARGE SCALE GENOMIC DNA]</scope>
    <source>
        <strain evidence="1">Wuqing</strain>
    </source>
</reference>
<protein>
    <submittedName>
        <fullName evidence="1">Uncharacterized protein</fullName>
    </submittedName>
</protein>
<keyword evidence="2" id="KW-1185">Reference proteome</keyword>
<evidence type="ECO:0000313" key="2">
    <source>
        <dbReference type="Proteomes" id="UP000031668"/>
    </source>
</evidence>
<name>A0A0C2MR47_THEKT</name>
<accession>A0A0C2MR47</accession>
<evidence type="ECO:0000313" key="1">
    <source>
        <dbReference type="EMBL" id="KII66770.1"/>
    </source>
</evidence>
<dbReference type="AlphaFoldDB" id="A0A0C2MR47"/>